<dbReference type="EMBL" id="JACOPG010000003">
    <property type="protein sequence ID" value="MBC5686652.1"/>
    <property type="molecule type" value="Genomic_DNA"/>
</dbReference>
<dbReference type="PANTHER" id="PTHR43179">
    <property type="entry name" value="RHAMNOSYLTRANSFERASE WBBL"/>
    <property type="match status" value="1"/>
</dbReference>
<gene>
    <name evidence="2" type="ORF">H8R94_08590</name>
</gene>
<dbReference type="InterPro" id="IPR029044">
    <property type="entry name" value="Nucleotide-diphossugar_trans"/>
</dbReference>
<sequence length="731" mass="85184">MIRRAARKAKRIIKRILRIGNYQNIDVFRQWIEEVEPTVWNQGVLSYAPLISVVVPVYNVSSQMLRDCIDSVRKQTYENWELILVDDHSSWENVRQVLSEYSDMPKIRVIYREENGNISEATNTGLAQVQGEFIAFMDCDDVLAPQALYEVAYLLNENQELDFIYSDEDKITEECQATREGTFAIPVKDRHTPFFKPDWSPDAFMCLNYTNHLSVYRTEIVKEVGGLRTKYNGSQDYDFVLRFMEHTTNRRVGHVDKILYHWRERKESVAYDPNSKPYALEVAKKLKEEMITRRGLHADVEYVDGEYQYRLVYHNDTNEKVSIIIPSKDNFDILKHCLATIAEFTDYPNYEVIIVDNGSAQDVQDKINDYIAGKNIHYIYEKQTFNFSHMCNIGAEHASGKYFLFLNDDIGILHQGWLDRLTGHAAQEHVGAVGAKLLYPDSTDIQHDGVLNLTCGPSHAFSHMDDAQSYYFARNRVEYDWLAVTGACLMVDRAKFYEVGGFDEEFPVAYNDIDLCFKLAEAGYYNVCRNDVILYHYESVSRGLDNQDDEKMLRLAMERSKLYKNHPAFEGYDPFYNRNLGGYNISFSIQMQGAGDHEPLQTESSMEDFVIDFDTESINFMARINSVEYLNSLVRVVGWFYTGSLRVDSKRELYLVLRGESGRCYRVEVERFVSDEARRTYDSRYGNVGFEILVDKDKLEESDQKYQIGVMISGDKRQDWFVQWTERWILR</sequence>
<feature type="domain" description="Glycosyltransferase 2-like" evidence="1">
    <location>
        <begin position="322"/>
        <end position="448"/>
    </location>
</feature>
<reference evidence="2 3" key="1">
    <citation type="submission" date="2020-08" db="EMBL/GenBank/DDBJ databases">
        <title>Genome public.</title>
        <authorList>
            <person name="Liu C."/>
            <person name="Sun Q."/>
        </authorList>
    </citation>
    <scope>NUCLEOTIDE SEQUENCE [LARGE SCALE GENOMIC DNA]</scope>
    <source>
        <strain evidence="2 3">NSJ-9</strain>
    </source>
</reference>
<evidence type="ECO:0000313" key="3">
    <source>
        <dbReference type="Proteomes" id="UP000643810"/>
    </source>
</evidence>
<comment type="caution">
    <text evidence="2">The sequence shown here is derived from an EMBL/GenBank/DDBJ whole genome shotgun (WGS) entry which is preliminary data.</text>
</comment>
<feature type="domain" description="Glycosyltransferase 2-like" evidence="1">
    <location>
        <begin position="52"/>
        <end position="224"/>
    </location>
</feature>
<accession>A0ABR7GH85</accession>
<dbReference type="Proteomes" id="UP000643810">
    <property type="component" value="Unassembled WGS sequence"/>
</dbReference>
<organism evidence="2 3">
    <name type="scientific">Roseburia lenta</name>
    <dbReference type="NCBI Taxonomy" id="2763061"/>
    <lineage>
        <taxon>Bacteria</taxon>
        <taxon>Bacillati</taxon>
        <taxon>Bacillota</taxon>
        <taxon>Clostridia</taxon>
        <taxon>Lachnospirales</taxon>
        <taxon>Lachnospiraceae</taxon>
        <taxon>Roseburia</taxon>
    </lineage>
</organism>
<dbReference type="InterPro" id="IPR001173">
    <property type="entry name" value="Glyco_trans_2-like"/>
</dbReference>
<evidence type="ECO:0000313" key="2">
    <source>
        <dbReference type="EMBL" id="MBC5686652.1"/>
    </source>
</evidence>
<keyword evidence="3" id="KW-1185">Reference proteome</keyword>
<evidence type="ECO:0000259" key="1">
    <source>
        <dbReference type="Pfam" id="PF00535"/>
    </source>
</evidence>
<dbReference type="CDD" id="cd04184">
    <property type="entry name" value="GT2_RfbC_Mx_like"/>
    <property type="match status" value="1"/>
</dbReference>
<dbReference type="Pfam" id="PF00535">
    <property type="entry name" value="Glycos_transf_2"/>
    <property type="match status" value="2"/>
</dbReference>
<dbReference type="RefSeq" id="WP_186854408.1">
    <property type="nucleotide sequence ID" value="NZ_JACOPG010000003.1"/>
</dbReference>
<dbReference type="Gene3D" id="3.90.550.10">
    <property type="entry name" value="Spore Coat Polysaccharide Biosynthesis Protein SpsA, Chain A"/>
    <property type="match status" value="2"/>
</dbReference>
<proteinExistence type="predicted"/>
<name>A0ABR7GH85_9FIRM</name>
<dbReference type="CDD" id="cd04186">
    <property type="entry name" value="GT_2_like_c"/>
    <property type="match status" value="1"/>
</dbReference>
<dbReference type="PANTHER" id="PTHR43179:SF7">
    <property type="entry name" value="RHAMNOSYLTRANSFERASE WBBL"/>
    <property type="match status" value="1"/>
</dbReference>
<dbReference type="SUPFAM" id="SSF53448">
    <property type="entry name" value="Nucleotide-diphospho-sugar transferases"/>
    <property type="match status" value="2"/>
</dbReference>
<protein>
    <submittedName>
        <fullName evidence="2">Glycosyltransferase family 2 protein</fullName>
    </submittedName>
</protein>